<dbReference type="GO" id="GO:0009239">
    <property type="term" value="P:enterobactin biosynthetic process"/>
    <property type="evidence" value="ECO:0007669"/>
    <property type="project" value="TreeGrafter"/>
</dbReference>
<dbReference type="Pfam" id="PF00668">
    <property type="entry name" value="Condensation"/>
    <property type="match status" value="1"/>
</dbReference>
<evidence type="ECO:0000313" key="2">
    <source>
        <dbReference type="EMBL" id="GES18704.1"/>
    </source>
</evidence>
<gene>
    <name evidence="2" type="ORF">Aple_015990</name>
</gene>
<sequence>MTPEDRAELVKRLAELPLARREALRRSLAEQADGMAWPLSSGQERLWFLSRFDPADTGYHMMWHVRLHGAVDHAGLVWAFSRIVARHEVLRTRFLLRGDRPAQVVREPEQVPVERMDGGEQAVVGFVNRPFDLSRDLPIRVALIGDGDAHLLCMVIHHIAGDAWSLDVLMRELAECYAAYQEGREPDLPALPLQYRHFAVWERKRQDPRALEWWAEWLAGVPPLDLPADRPRPKRWSGRAVRQYVSVPDDAATRLEDLAKQERCTPFMALVVAFQASMGLRAGQEDFCVGVPVHGRGRAEFAPLIGCFSNTIALRADLSGDPTFRELLRRARGPFLRALQNSDTPFERVLNAVQPPRDLSRPPLCQVVFNLTHDLPKADLFRTTLGDLRVETCEPLRVTQARAEIFGEIYRDAGGVGGWLEYNSDLFSAETGHLIGETFTGLVHRAGKHPDLRLSLLKVSTERHVR</sequence>
<keyword evidence="3" id="KW-1185">Reference proteome</keyword>
<comment type="caution">
    <text evidence="2">The sequence shown here is derived from an EMBL/GenBank/DDBJ whole genome shotgun (WGS) entry which is preliminary data.</text>
</comment>
<dbReference type="GO" id="GO:0005829">
    <property type="term" value="C:cytosol"/>
    <property type="evidence" value="ECO:0007669"/>
    <property type="project" value="TreeGrafter"/>
</dbReference>
<dbReference type="CDD" id="cd19531">
    <property type="entry name" value="LCL_NRPS-like"/>
    <property type="match status" value="1"/>
</dbReference>
<dbReference type="SUPFAM" id="SSF52777">
    <property type="entry name" value="CoA-dependent acyltransferases"/>
    <property type="match status" value="2"/>
</dbReference>
<feature type="domain" description="Condensation" evidence="1">
    <location>
        <begin position="38"/>
        <end position="461"/>
    </location>
</feature>
<dbReference type="InterPro" id="IPR023213">
    <property type="entry name" value="CAT-like_dom_sf"/>
</dbReference>
<dbReference type="GO" id="GO:0047527">
    <property type="term" value="F:2,3-dihydroxybenzoate-serine ligase activity"/>
    <property type="evidence" value="ECO:0007669"/>
    <property type="project" value="TreeGrafter"/>
</dbReference>
<dbReference type="InterPro" id="IPR001242">
    <property type="entry name" value="Condensation_dom"/>
</dbReference>
<dbReference type="GO" id="GO:0043041">
    <property type="term" value="P:amino acid activation for nonribosomal peptide biosynthetic process"/>
    <property type="evidence" value="ECO:0007669"/>
    <property type="project" value="TreeGrafter"/>
</dbReference>
<dbReference type="GO" id="GO:0031177">
    <property type="term" value="F:phosphopantetheine binding"/>
    <property type="evidence" value="ECO:0007669"/>
    <property type="project" value="TreeGrafter"/>
</dbReference>
<name>A0A5M3XC14_9ACTN</name>
<proteinExistence type="predicted"/>
<dbReference type="GO" id="GO:0008610">
    <property type="term" value="P:lipid biosynthetic process"/>
    <property type="evidence" value="ECO:0007669"/>
    <property type="project" value="UniProtKB-ARBA"/>
</dbReference>
<dbReference type="Proteomes" id="UP000377595">
    <property type="component" value="Unassembled WGS sequence"/>
</dbReference>
<dbReference type="RefSeq" id="WP_155343826.1">
    <property type="nucleotide sequence ID" value="NZ_BAAAHM010000012.1"/>
</dbReference>
<dbReference type="AlphaFoldDB" id="A0A5M3XC14"/>
<accession>A0A5M3XC14</accession>
<evidence type="ECO:0000313" key="3">
    <source>
        <dbReference type="Proteomes" id="UP000377595"/>
    </source>
</evidence>
<dbReference type="PANTHER" id="PTHR45527">
    <property type="entry name" value="NONRIBOSOMAL PEPTIDE SYNTHETASE"/>
    <property type="match status" value="1"/>
</dbReference>
<dbReference type="EMBL" id="BLAF01000008">
    <property type="protein sequence ID" value="GES18704.1"/>
    <property type="molecule type" value="Genomic_DNA"/>
</dbReference>
<dbReference type="Gene3D" id="3.30.559.10">
    <property type="entry name" value="Chloramphenicol acetyltransferase-like domain"/>
    <property type="match status" value="1"/>
</dbReference>
<dbReference type="OrthoDB" id="3802848at2"/>
<organism evidence="2 3">
    <name type="scientific">Acrocarpospora pleiomorpha</name>
    <dbReference type="NCBI Taxonomy" id="90975"/>
    <lineage>
        <taxon>Bacteria</taxon>
        <taxon>Bacillati</taxon>
        <taxon>Actinomycetota</taxon>
        <taxon>Actinomycetes</taxon>
        <taxon>Streptosporangiales</taxon>
        <taxon>Streptosporangiaceae</taxon>
        <taxon>Acrocarpospora</taxon>
    </lineage>
</organism>
<reference evidence="2 3" key="1">
    <citation type="submission" date="2019-10" db="EMBL/GenBank/DDBJ databases">
        <title>Whole genome shotgun sequence of Acrocarpospora pleiomorpha NBRC 16267.</title>
        <authorList>
            <person name="Ichikawa N."/>
            <person name="Kimura A."/>
            <person name="Kitahashi Y."/>
            <person name="Komaki H."/>
            <person name="Oguchi A."/>
        </authorList>
    </citation>
    <scope>NUCLEOTIDE SEQUENCE [LARGE SCALE GENOMIC DNA]</scope>
    <source>
        <strain evidence="2 3">NBRC 16267</strain>
    </source>
</reference>
<evidence type="ECO:0000259" key="1">
    <source>
        <dbReference type="Pfam" id="PF00668"/>
    </source>
</evidence>
<protein>
    <recommendedName>
        <fullName evidence="1">Condensation domain-containing protein</fullName>
    </recommendedName>
</protein>
<dbReference type="Gene3D" id="3.30.559.30">
    <property type="entry name" value="Nonribosomal peptide synthetase, condensation domain"/>
    <property type="match status" value="1"/>
</dbReference>
<dbReference type="GO" id="GO:0009366">
    <property type="term" value="C:enterobactin synthetase complex"/>
    <property type="evidence" value="ECO:0007669"/>
    <property type="project" value="TreeGrafter"/>
</dbReference>
<dbReference type="PANTHER" id="PTHR45527:SF1">
    <property type="entry name" value="FATTY ACID SYNTHASE"/>
    <property type="match status" value="1"/>
</dbReference>